<keyword evidence="4" id="KW-1185">Reference proteome</keyword>
<dbReference type="GeneID" id="30193276"/>
<dbReference type="AlphaFoldDB" id="A0A1E3I821"/>
<feature type="compositionally biased region" description="Pro residues" evidence="1">
    <location>
        <begin position="181"/>
        <end position="202"/>
    </location>
</feature>
<feature type="region of interest" description="Disordered" evidence="1">
    <location>
        <begin position="122"/>
        <end position="204"/>
    </location>
</feature>
<reference evidence="2 4" key="1">
    <citation type="submission" date="2016-06" db="EMBL/GenBank/DDBJ databases">
        <title>Evolution of pathogenesis and genome organization in the Tremellales.</title>
        <authorList>
            <person name="Cuomo C."/>
            <person name="Litvintseva A."/>
            <person name="Heitman J."/>
            <person name="Chen Y."/>
            <person name="Sun S."/>
            <person name="Springer D."/>
            <person name="Dromer F."/>
            <person name="Young S."/>
            <person name="Zeng Q."/>
            <person name="Chapman S."/>
            <person name="Gujja S."/>
            <person name="Saif S."/>
            <person name="Birren B."/>
        </authorList>
    </citation>
    <scope>NUCLEOTIDE SEQUENCE [LARGE SCALE GENOMIC DNA]</scope>
    <source>
        <strain evidence="2 4">CBS 7118</strain>
    </source>
</reference>
<feature type="compositionally biased region" description="Low complexity" evidence="1">
    <location>
        <begin position="155"/>
        <end position="168"/>
    </location>
</feature>
<protein>
    <submittedName>
        <fullName evidence="2">Uncharacterized protein</fullName>
    </submittedName>
</protein>
<accession>A0A1E3I821</accession>
<dbReference type="GeneID" id="30196871"/>
<comment type="caution">
    <text evidence="2">The sequence shown here is derived from an EMBL/GenBank/DDBJ whole genome shotgun (WGS) entry which is preliminary data.</text>
</comment>
<dbReference type="RefSeq" id="XP_019032098.1">
    <property type="nucleotide sequence ID" value="XM_019176185.1"/>
</dbReference>
<dbReference type="EMBL" id="AWGH01000038">
    <property type="protein sequence ID" value="ODN83961.1"/>
    <property type="molecule type" value="Genomic_DNA"/>
</dbReference>
<feature type="compositionally biased region" description="Basic residues" evidence="1">
    <location>
        <begin position="137"/>
        <end position="154"/>
    </location>
</feature>
<evidence type="ECO:0000313" key="3">
    <source>
        <dbReference type="EMBL" id="ODN97496.1"/>
    </source>
</evidence>
<dbReference type="Proteomes" id="UP000094819">
    <property type="component" value="Unassembled WGS sequence"/>
</dbReference>
<dbReference type="EMBL" id="AWGH01000010">
    <property type="protein sequence ID" value="ODN97496.1"/>
    <property type="molecule type" value="Genomic_DNA"/>
</dbReference>
<evidence type="ECO:0000256" key="1">
    <source>
        <dbReference type="SAM" id="MobiDB-lite"/>
    </source>
</evidence>
<evidence type="ECO:0000313" key="4">
    <source>
        <dbReference type="Proteomes" id="UP000094819"/>
    </source>
</evidence>
<dbReference type="RefSeq" id="XP_019028416.1">
    <property type="nucleotide sequence ID" value="XM_019179648.1"/>
</dbReference>
<evidence type="ECO:0000313" key="2">
    <source>
        <dbReference type="EMBL" id="ODN83961.1"/>
    </source>
</evidence>
<sequence length="245" mass="27669">MSNRKSILDFPPYHSPITPHLLFNADIPLFLAQCLSQDCPQMLGVRVLAEREKHNIAAYRRLLARLLILVDWCDAEQSIGQSGLINHQVNFRYASRIWSEIPDDGDMAAMWPNYLADPPTPFRRRYFSPDSSPRRSASPRRHSSHRRPAPRRRSYSLSSSSSGSQSEGSSRRHSFHASPLPRTPSPPPPSPTPSPPTPPLPPTTAHVIITKVTIHLSKRDKIYLNFHYTHKGLASIARWDSPPAH</sequence>
<gene>
    <name evidence="3" type="ORF">L198_04063</name>
    <name evidence="2" type="ORF">L198_07660</name>
</gene>
<organism evidence="2 4">
    <name type="scientific">Cryptococcus wingfieldii CBS 7118</name>
    <dbReference type="NCBI Taxonomy" id="1295528"/>
    <lineage>
        <taxon>Eukaryota</taxon>
        <taxon>Fungi</taxon>
        <taxon>Dikarya</taxon>
        <taxon>Basidiomycota</taxon>
        <taxon>Agaricomycotina</taxon>
        <taxon>Tremellomycetes</taxon>
        <taxon>Tremellales</taxon>
        <taxon>Cryptococcaceae</taxon>
        <taxon>Cryptococcus</taxon>
    </lineage>
</organism>
<feature type="non-terminal residue" evidence="2">
    <location>
        <position position="245"/>
    </location>
</feature>
<name>A0A1E3I821_9TREE</name>
<proteinExistence type="predicted"/>